<dbReference type="PANTHER" id="PTHR37540:SF5">
    <property type="entry name" value="TRANSCRIPTION FACTOR DOMAIN-CONTAINING PROTEIN"/>
    <property type="match status" value="1"/>
</dbReference>
<dbReference type="PhylomeDB" id="B8MJ04"/>
<dbReference type="RefSeq" id="XP_002485619.1">
    <property type="nucleotide sequence ID" value="XM_002485574.1"/>
</dbReference>
<dbReference type="GeneID" id="8109146"/>
<evidence type="ECO:0000256" key="1">
    <source>
        <dbReference type="SAM" id="MobiDB-lite"/>
    </source>
</evidence>
<dbReference type="InParanoid" id="B8MJ04"/>
<dbReference type="STRING" id="441959.B8MJ04"/>
<sequence>MADKFIFVNAPTIVNAGPRDARRHLRSQLMRRVYLKKYKVSPPSAEEDGVGTRNKDLSDSPEQCHCSPPSVSTRPSSPDDGRRKKNKAGKKKRAVKSRIPPESKLPTPPIDDDELDVCETCGGISHESQQDPSDTLTEVVSAKDIITDRQRGDGDPKMNIGASVFDPFEQNFGKKDCPNSNVLIQHFFQVLIPALRNGREWSPKIVSEYIQLTPDPLIFHVLCLSSAVHRDKLMLWSGADSDRHQREMEKSHYRYTALRELRRAVSTYKIGTPAFDAILVSVCLLSVSDPMGELPSSITERDYNPFHHVLQPLGGLNIYGYQPVHRVHWKGLLALLDQHGGFDKIQLYGAKWKIAYTALKYALHTGTKPVFPMCNHLGESLIELEPLDILGLTPSDLPPLTSSGFTSLDMFSIRDSIQQVFVEISQVAQSMNMLVPQWDDKAVRDLMADARNLVQYRFLNLPTLSDDPSLIADLSLLEGSKQATAYARSIMEVASSVYGMCWLVTYLFTTHVTFPVPSSRRFRVKIVFQIRDAISNCGYALQHNRWVLKLQLWCVVIAGIAAEDVDADLRQWMALKARDLYTELGLQGWEEVLDVMTSFAWMEVACAHGARKFWAQVQSYDD</sequence>
<organism evidence="2 3">
    <name type="scientific">Talaromyces stipitatus (strain ATCC 10500 / CBS 375.48 / QM 6759 / NRRL 1006)</name>
    <name type="common">Penicillium stipitatum</name>
    <dbReference type="NCBI Taxonomy" id="441959"/>
    <lineage>
        <taxon>Eukaryota</taxon>
        <taxon>Fungi</taxon>
        <taxon>Dikarya</taxon>
        <taxon>Ascomycota</taxon>
        <taxon>Pezizomycotina</taxon>
        <taxon>Eurotiomycetes</taxon>
        <taxon>Eurotiomycetidae</taxon>
        <taxon>Eurotiales</taxon>
        <taxon>Trichocomaceae</taxon>
        <taxon>Talaromyces</taxon>
        <taxon>Talaromyces sect. Talaromyces</taxon>
    </lineage>
</organism>
<dbReference type="EMBL" id="EQ962657">
    <property type="protein sequence ID" value="EED15666.1"/>
    <property type="molecule type" value="Genomic_DNA"/>
</dbReference>
<feature type="compositionally biased region" description="Basic residues" evidence="1">
    <location>
        <begin position="83"/>
        <end position="96"/>
    </location>
</feature>
<dbReference type="OrthoDB" id="3469466at2759"/>
<dbReference type="AlphaFoldDB" id="B8MJ04"/>
<dbReference type="Proteomes" id="UP000001745">
    <property type="component" value="Unassembled WGS sequence"/>
</dbReference>
<gene>
    <name evidence="2" type="ORF">TSTA_051040</name>
</gene>
<dbReference type="HOGENOM" id="CLU_015771_4_1_1"/>
<accession>B8MJ04</accession>
<protein>
    <submittedName>
        <fullName evidence="2">Uncharacterized protein</fullName>
    </submittedName>
</protein>
<proteinExistence type="predicted"/>
<reference evidence="3" key="1">
    <citation type="journal article" date="2015" name="Genome Announc.">
        <title>Genome sequence of the AIDS-associated pathogen Penicillium marneffei (ATCC18224) and its near taxonomic relative Talaromyces stipitatus (ATCC10500).</title>
        <authorList>
            <person name="Nierman W.C."/>
            <person name="Fedorova-Abrams N.D."/>
            <person name="Andrianopoulos A."/>
        </authorList>
    </citation>
    <scope>NUCLEOTIDE SEQUENCE [LARGE SCALE GENOMIC DNA]</scope>
    <source>
        <strain evidence="3">ATCC 10500 / CBS 375.48 / QM 6759 / NRRL 1006</strain>
    </source>
</reference>
<name>B8MJ04_TALSN</name>
<evidence type="ECO:0000313" key="2">
    <source>
        <dbReference type="EMBL" id="EED15666.1"/>
    </source>
</evidence>
<dbReference type="eggNOG" id="ENOG502SP01">
    <property type="taxonomic scope" value="Eukaryota"/>
</dbReference>
<feature type="region of interest" description="Disordered" evidence="1">
    <location>
        <begin position="40"/>
        <end position="114"/>
    </location>
</feature>
<evidence type="ECO:0000313" key="3">
    <source>
        <dbReference type="Proteomes" id="UP000001745"/>
    </source>
</evidence>
<dbReference type="PANTHER" id="PTHR37540">
    <property type="entry name" value="TRANSCRIPTION FACTOR (ACR-2), PUTATIVE-RELATED-RELATED"/>
    <property type="match status" value="1"/>
</dbReference>
<dbReference type="OMA" id="MEFYGSC"/>
<keyword evidence="3" id="KW-1185">Reference proteome</keyword>
<feature type="compositionally biased region" description="Low complexity" evidence="1">
    <location>
        <begin position="67"/>
        <end position="76"/>
    </location>
</feature>
<dbReference type="VEuPathDB" id="FungiDB:TSTA_051040"/>